<reference evidence="4" key="1">
    <citation type="journal article" date="2019" name="Int. J. Syst. Evol. Microbiol.">
        <title>The Global Catalogue of Microorganisms (GCM) 10K type strain sequencing project: providing services to taxonomists for standard genome sequencing and annotation.</title>
        <authorList>
            <consortium name="The Broad Institute Genomics Platform"/>
            <consortium name="The Broad Institute Genome Sequencing Center for Infectious Disease"/>
            <person name="Wu L."/>
            <person name="Ma J."/>
        </authorList>
    </citation>
    <scope>NUCLEOTIDE SEQUENCE [LARGE SCALE GENOMIC DNA]</scope>
    <source>
        <strain evidence="4">JCM 17304</strain>
    </source>
</reference>
<comment type="similarity">
    <text evidence="1">Belongs to the membrane fusion protein (MFP) (TC 8.A.1) family.</text>
</comment>
<dbReference type="EMBL" id="BAABDM010000001">
    <property type="protein sequence ID" value="GAA4084168.1"/>
    <property type="molecule type" value="Genomic_DNA"/>
</dbReference>
<evidence type="ECO:0000256" key="1">
    <source>
        <dbReference type="ARBA" id="ARBA00009477"/>
    </source>
</evidence>
<dbReference type="InterPro" id="IPR006143">
    <property type="entry name" value="RND_pump_MFP"/>
</dbReference>
<dbReference type="PANTHER" id="PTHR30469:SF11">
    <property type="entry name" value="BLL4320 PROTEIN"/>
    <property type="match status" value="1"/>
</dbReference>
<dbReference type="Gene3D" id="2.40.30.170">
    <property type="match status" value="1"/>
</dbReference>
<keyword evidence="4" id="KW-1185">Reference proteome</keyword>
<accession>A0ABP7W9H0</accession>
<gene>
    <name evidence="3" type="ORF">GCM10022414_03630</name>
</gene>
<evidence type="ECO:0000313" key="4">
    <source>
        <dbReference type="Proteomes" id="UP001500392"/>
    </source>
</evidence>
<dbReference type="InterPro" id="IPR058625">
    <property type="entry name" value="MdtA-like_BSH"/>
</dbReference>
<dbReference type="Gene3D" id="1.10.287.470">
    <property type="entry name" value="Helix hairpin bin"/>
    <property type="match status" value="1"/>
</dbReference>
<dbReference type="NCBIfam" id="TIGR01730">
    <property type="entry name" value="RND_mfp"/>
    <property type="match status" value="1"/>
</dbReference>
<organism evidence="3 4">
    <name type="scientific">Zhongshania borealis</name>
    <dbReference type="NCBI Taxonomy" id="889488"/>
    <lineage>
        <taxon>Bacteria</taxon>
        <taxon>Pseudomonadati</taxon>
        <taxon>Pseudomonadota</taxon>
        <taxon>Gammaproteobacteria</taxon>
        <taxon>Cellvibrionales</taxon>
        <taxon>Spongiibacteraceae</taxon>
        <taxon>Zhongshania</taxon>
    </lineage>
</organism>
<dbReference type="SUPFAM" id="SSF111369">
    <property type="entry name" value="HlyD-like secretion proteins"/>
    <property type="match status" value="1"/>
</dbReference>
<sequence>MLAQAENTLLPVSHITVEEQSSYQAQRLFAGRVIGGQRAEIGFELAGQVLTVNVDDGEHVEAGQLLASLDLRALKIERAELKAAQVEVSARLAQIDKDLVRLQALREKSYVSEGQLETLRSNQQATAAQLTQVESKLNGVALRLQKSQLLAPFSGEIAGMQLEAGVLVAAGQPLMQIVQTSRSEAVFGVSEQLGRNLVVGQPLKMFGDFGDWQVNLISVAQNLDWRTQTRAVRVAIPAEAPVVDGNTAYLLLPETREVKGFWLPLQALLEDVRGTWAVYQLVGAKDDSFVLKKRSVQVVYQYEGQVYLRGELHSGDKVVSGGMHRLAPELHVSLAQE</sequence>
<dbReference type="Gene3D" id="2.40.50.100">
    <property type="match status" value="1"/>
</dbReference>
<proteinExistence type="inferred from homology"/>
<protein>
    <submittedName>
        <fullName evidence="3">Efflux RND transporter periplasmic adaptor subunit</fullName>
    </submittedName>
</protein>
<comment type="caution">
    <text evidence="3">The sequence shown here is derived from an EMBL/GenBank/DDBJ whole genome shotgun (WGS) entry which is preliminary data.</text>
</comment>
<dbReference type="PANTHER" id="PTHR30469">
    <property type="entry name" value="MULTIDRUG RESISTANCE PROTEIN MDTA"/>
    <property type="match status" value="1"/>
</dbReference>
<dbReference type="Gene3D" id="2.40.420.20">
    <property type="match status" value="1"/>
</dbReference>
<evidence type="ECO:0000313" key="3">
    <source>
        <dbReference type="EMBL" id="GAA4084168.1"/>
    </source>
</evidence>
<evidence type="ECO:0000259" key="2">
    <source>
        <dbReference type="Pfam" id="PF25917"/>
    </source>
</evidence>
<name>A0ABP7W9H0_9GAMM</name>
<dbReference type="Proteomes" id="UP001500392">
    <property type="component" value="Unassembled WGS sequence"/>
</dbReference>
<dbReference type="Pfam" id="PF25917">
    <property type="entry name" value="BSH_RND"/>
    <property type="match status" value="1"/>
</dbReference>
<feature type="domain" description="Multidrug resistance protein MdtA-like barrel-sandwich hybrid" evidence="2">
    <location>
        <begin position="39"/>
        <end position="179"/>
    </location>
</feature>